<dbReference type="PANTHER" id="PTHR31212">
    <property type="entry name" value="ALPHA-KETOGLUTARATE-DEPENDENT DIOXYGENASE ALKB HOMOLOG 3"/>
    <property type="match status" value="1"/>
</dbReference>
<dbReference type="InterPro" id="IPR027450">
    <property type="entry name" value="AlkB-like"/>
</dbReference>
<dbReference type="PANTHER" id="PTHR31212:SF4">
    <property type="entry name" value="ALPHA-KETOGLUTARATE-DEPENDENT DIOXYGENASE ALKB HOMOLOG 3"/>
    <property type="match status" value="1"/>
</dbReference>
<evidence type="ECO:0000313" key="2">
    <source>
        <dbReference type="EMBL" id="WEF31871.1"/>
    </source>
</evidence>
<dbReference type="InterPro" id="IPR032854">
    <property type="entry name" value="ALKBH3"/>
</dbReference>
<evidence type="ECO:0000259" key="1">
    <source>
        <dbReference type="PROSITE" id="PS51471"/>
    </source>
</evidence>
<feature type="domain" description="Fe2OG dioxygenase" evidence="1">
    <location>
        <begin position="101"/>
        <end position="198"/>
    </location>
</feature>
<reference evidence="2 3" key="1">
    <citation type="submission" date="2023-02" db="EMBL/GenBank/DDBJ databases">
        <title>Gemone sequence of Telluria chitinolytica ACM 3522T.</title>
        <authorList>
            <person name="Frediansyah A."/>
            <person name="Miess H."/>
            <person name="Gross H."/>
        </authorList>
    </citation>
    <scope>NUCLEOTIDE SEQUENCE [LARGE SCALE GENOMIC DNA]</scope>
    <source>
        <strain evidence="2 3">ACM 3522</strain>
    </source>
</reference>
<dbReference type="GO" id="GO:0051213">
    <property type="term" value="F:dioxygenase activity"/>
    <property type="evidence" value="ECO:0007669"/>
    <property type="project" value="UniProtKB-KW"/>
</dbReference>
<dbReference type="PROSITE" id="PS51471">
    <property type="entry name" value="FE2OG_OXY"/>
    <property type="match status" value="1"/>
</dbReference>
<keyword evidence="3" id="KW-1185">Reference proteome</keyword>
<evidence type="ECO:0000313" key="3">
    <source>
        <dbReference type="Proteomes" id="UP001216510"/>
    </source>
</evidence>
<gene>
    <name evidence="2" type="ORF">PX653_20910</name>
</gene>
<name>A0ABY8B831_9BURK</name>
<dbReference type="RefSeq" id="WP_277414640.1">
    <property type="nucleotide sequence ID" value="NZ_CP119083.1"/>
</dbReference>
<dbReference type="Proteomes" id="UP001216510">
    <property type="component" value="Chromosome"/>
</dbReference>
<dbReference type="Gene3D" id="2.60.120.590">
    <property type="entry name" value="Alpha-ketoglutarate-dependent dioxygenase AlkB-like"/>
    <property type="match status" value="1"/>
</dbReference>
<keyword evidence="2" id="KW-0560">Oxidoreductase</keyword>
<protein>
    <submittedName>
        <fullName evidence="2">Alpha-ketoglutarate-dependent dioxygenase AlkB</fullName>
    </submittedName>
</protein>
<dbReference type="EMBL" id="CP119083">
    <property type="protein sequence ID" value="WEF31871.1"/>
    <property type="molecule type" value="Genomic_DNA"/>
</dbReference>
<dbReference type="InterPro" id="IPR005123">
    <property type="entry name" value="Oxoglu/Fe-dep_dioxygenase_dom"/>
</dbReference>
<dbReference type="Pfam" id="PF13532">
    <property type="entry name" value="2OG-FeII_Oxy_2"/>
    <property type="match status" value="1"/>
</dbReference>
<organism evidence="2 3">
    <name type="scientific">Pseudoduganella chitinolytica</name>
    <dbReference type="NCBI Taxonomy" id="34070"/>
    <lineage>
        <taxon>Bacteria</taxon>
        <taxon>Pseudomonadati</taxon>
        <taxon>Pseudomonadota</taxon>
        <taxon>Betaproteobacteria</taxon>
        <taxon>Burkholderiales</taxon>
        <taxon>Oxalobacteraceae</taxon>
        <taxon>Telluria group</taxon>
        <taxon>Pseudoduganella</taxon>
    </lineage>
</organism>
<proteinExistence type="predicted"/>
<dbReference type="SUPFAM" id="SSF51197">
    <property type="entry name" value="Clavaminate synthase-like"/>
    <property type="match status" value="1"/>
</dbReference>
<sequence>MDLFDSPDTLQPIPIDDGELSFLPQLPLPATNAEILQRLLDETAWKKETIFVWGKEQKQPRLSAWYGDAAYTYSGRLFRPLPLTSLLRELQDIVERVTARRFNSVLLNCYRNERDSVGMHSDDEPELGPAPAIASLTFGATRTFILKHKTLPKTLKLDLTDGSLLLMAGPLQRHWKHGINKETKPRGVRVNLTFRWIVSR</sequence>
<keyword evidence="2" id="KW-0223">Dioxygenase</keyword>
<accession>A0ABY8B831</accession>
<dbReference type="InterPro" id="IPR037151">
    <property type="entry name" value="AlkB-like_sf"/>
</dbReference>